<keyword evidence="1 3" id="KW-0663">Pyridoxal phosphate</keyword>
<dbReference type="AlphaFoldDB" id="A0A2T0SF50"/>
<organism evidence="4 5">
    <name type="scientific">Pseudosporangium ferrugineum</name>
    <dbReference type="NCBI Taxonomy" id="439699"/>
    <lineage>
        <taxon>Bacteria</taxon>
        <taxon>Bacillati</taxon>
        <taxon>Actinomycetota</taxon>
        <taxon>Actinomycetes</taxon>
        <taxon>Micromonosporales</taxon>
        <taxon>Micromonosporaceae</taxon>
        <taxon>Pseudosporangium</taxon>
    </lineage>
</organism>
<reference evidence="4 5" key="1">
    <citation type="submission" date="2018-03" db="EMBL/GenBank/DDBJ databases">
        <title>Genomic Encyclopedia of Archaeal and Bacterial Type Strains, Phase II (KMG-II): from individual species to whole genera.</title>
        <authorList>
            <person name="Goeker M."/>
        </authorList>
    </citation>
    <scope>NUCLEOTIDE SEQUENCE [LARGE SCALE GENOMIC DNA]</scope>
    <source>
        <strain evidence="4 5">DSM 45348</strain>
    </source>
</reference>
<dbReference type="SUPFAM" id="SSF53383">
    <property type="entry name" value="PLP-dependent transferases"/>
    <property type="match status" value="1"/>
</dbReference>
<dbReference type="Proteomes" id="UP000239209">
    <property type="component" value="Unassembled WGS sequence"/>
</dbReference>
<gene>
    <name evidence="4" type="ORF">CLV70_102245</name>
</gene>
<dbReference type="GO" id="GO:0000271">
    <property type="term" value="P:polysaccharide biosynthetic process"/>
    <property type="evidence" value="ECO:0007669"/>
    <property type="project" value="TreeGrafter"/>
</dbReference>
<evidence type="ECO:0000256" key="2">
    <source>
        <dbReference type="ARBA" id="ARBA00037999"/>
    </source>
</evidence>
<dbReference type="InterPro" id="IPR000653">
    <property type="entry name" value="DegT/StrS_aminotransferase"/>
</dbReference>
<accession>A0A2T0SF50</accession>
<dbReference type="PANTHER" id="PTHR30244:SF36">
    <property type="entry name" value="3-OXO-GLUCOSE-6-PHOSPHATE:GLUTAMATE AMINOTRANSFERASE"/>
    <property type="match status" value="1"/>
</dbReference>
<evidence type="ECO:0000256" key="1">
    <source>
        <dbReference type="ARBA" id="ARBA00022898"/>
    </source>
</evidence>
<dbReference type="RefSeq" id="WP_106125252.1">
    <property type="nucleotide sequence ID" value="NZ_PVZG01000002.1"/>
</dbReference>
<dbReference type="PIRSF" id="PIRSF000390">
    <property type="entry name" value="PLP_StrS"/>
    <property type="match status" value="1"/>
</dbReference>
<comment type="similarity">
    <text evidence="2 3">Belongs to the DegT/DnrJ/EryC1 family.</text>
</comment>
<keyword evidence="5" id="KW-1185">Reference proteome</keyword>
<dbReference type="InterPro" id="IPR015421">
    <property type="entry name" value="PyrdxlP-dep_Trfase_major"/>
</dbReference>
<dbReference type="EMBL" id="PVZG01000002">
    <property type="protein sequence ID" value="PRY32034.1"/>
    <property type="molecule type" value="Genomic_DNA"/>
</dbReference>
<dbReference type="Gene3D" id="3.90.1150.10">
    <property type="entry name" value="Aspartate Aminotransferase, domain 1"/>
    <property type="match status" value="1"/>
</dbReference>
<dbReference type="GO" id="GO:0008483">
    <property type="term" value="F:transaminase activity"/>
    <property type="evidence" value="ECO:0007669"/>
    <property type="project" value="TreeGrafter"/>
</dbReference>
<evidence type="ECO:0000313" key="5">
    <source>
        <dbReference type="Proteomes" id="UP000239209"/>
    </source>
</evidence>
<name>A0A2T0SF50_9ACTN</name>
<protein>
    <submittedName>
        <fullName evidence="4">dTDP-4-amino-4,6-dideoxygalactose transaminase</fullName>
    </submittedName>
</protein>
<dbReference type="InterPro" id="IPR015422">
    <property type="entry name" value="PyrdxlP-dep_Trfase_small"/>
</dbReference>
<proteinExistence type="inferred from homology"/>
<dbReference type="Gene3D" id="3.40.640.10">
    <property type="entry name" value="Type I PLP-dependent aspartate aminotransferase-like (Major domain)"/>
    <property type="match status" value="1"/>
</dbReference>
<comment type="caution">
    <text evidence="4">The sequence shown here is derived from an EMBL/GenBank/DDBJ whole genome shotgun (WGS) entry which is preliminary data.</text>
</comment>
<dbReference type="Pfam" id="PF01041">
    <property type="entry name" value="DegT_DnrJ_EryC1"/>
    <property type="match status" value="1"/>
</dbReference>
<sequence>MTRIPLVDLAAAHAEVAEEVETGFKRIIAETAFIGGAEVAAFEQEYAAFSGLPHCVGVANGTDALELALRAVGAGPGTEVILPANTFIATAEAVARAGARVVLVDCDPGTYLLDVDAALAAVTPATRAIVPVHLYGQLAPVERLRAGLAGRDVAIVEDAAQCQGATRFGRAAGAGGIAATSFYPGKNLGAYGDAGAVVTASAELATTVRTLGSHGGLVKYTHDLVGVNSRLDGLQAVVLRAKLTRLADGNSRRRAAAARYDELLAGLDVVLPRTLEGNEHVWHIYCVRVPGDGTAARRDEVLSRLNAAGIGAAIHYPVPVHRTGAFAGLGGSFPHAEAAGPELLSLPIYPQITPDQQARVAEALSAALAAVG</sequence>
<dbReference type="PANTHER" id="PTHR30244">
    <property type="entry name" value="TRANSAMINASE"/>
    <property type="match status" value="1"/>
</dbReference>
<dbReference type="CDD" id="cd00616">
    <property type="entry name" value="AHBA_syn"/>
    <property type="match status" value="1"/>
</dbReference>
<evidence type="ECO:0000256" key="3">
    <source>
        <dbReference type="RuleBase" id="RU004508"/>
    </source>
</evidence>
<dbReference type="GO" id="GO:0030170">
    <property type="term" value="F:pyridoxal phosphate binding"/>
    <property type="evidence" value="ECO:0007669"/>
    <property type="project" value="TreeGrafter"/>
</dbReference>
<evidence type="ECO:0000313" key="4">
    <source>
        <dbReference type="EMBL" id="PRY32034.1"/>
    </source>
</evidence>
<dbReference type="OrthoDB" id="5342089at2"/>
<dbReference type="InterPro" id="IPR015424">
    <property type="entry name" value="PyrdxlP-dep_Trfase"/>
</dbReference>